<evidence type="ECO:0000256" key="9">
    <source>
        <dbReference type="ARBA" id="ARBA00023237"/>
    </source>
</evidence>
<dbReference type="Gene3D" id="2.40.170.20">
    <property type="entry name" value="TonB-dependent receptor, beta-barrel domain"/>
    <property type="match status" value="1"/>
</dbReference>
<evidence type="ECO:0000256" key="7">
    <source>
        <dbReference type="ARBA" id="ARBA00023136"/>
    </source>
</evidence>
<dbReference type="Proteomes" id="UP000274661">
    <property type="component" value="Unassembled WGS sequence"/>
</dbReference>
<dbReference type="AlphaFoldDB" id="A0A3R9WPZ7"/>
<keyword evidence="6 11" id="KW-0798">TonB box</keyword>
<dbReference type="GO" id="GO:0009279">
    <property type="term" value="C:cell outer membrane"/>
    <property type="evidence" value="ECO:0007669"/>
    <property type="project" value="UniProtKB-SubCell"/>
</dbReference>
<proteinExistence type="inferred from homology"/>
<dbReference type="InterPro" id="IPR039426">
    <property type="entry name" value="TonB-dep_rcpt-like"/>
</dbReference>
<dbReference type="OrthoDB" id="7374174at2"/>
<keyword evidence="9 10" id="KW-0998">Cell outer membrane</keyword>
<gene>
    <name evidence="14" type="ORF">HMF7854_06915</name>
</gene>
<keyword evidence="15" id="KW-1185">Reference proteome</keyword>
<evidence type="ECO:0000256" key="2">
    <source>
        <dbReference type="ARBA" id="ARBA00022448"/>
    </source>
</evidence>
<evidence type="ECO:0000256" key="1">
    <source>
        <dbReference type="ARBA" id="ARBA00004571"/>
    </source>
</evidence>
<evidence type="ECO:0000259" key="12">
    <source>
        <dbReference type="Pfam" id="PF00593"/>
    </source>
</evidence>
<evidence type="ECO:0000256" key="6">
    <source>
        <dbReference type="ARBA" id="ARBA00023077"/>
    </source>
</evidence>
<keyword evidence="4 10" id="KW-0812">Transmembrane</keyword>
<reference evidence="14 15" key="1">
    <citation type="submission" date="2018-12" db="EMBL/GenBank/DDBJ databases">
        <title>Sphingomonas sp. HMF7854 Genome sequencing and assembly.</title>
        <authorList>
            <person name="Cha I."/>
            <person name="Kang H."/>
            <person name="Kim H."/>
            <person name="Kang J."/>
            <person name="Joh K."/>
        </authorList>
    </citation>
    <scope>NUCLEOTIDE SEQUENCE [LARGE SCALE GENOMIC DNA]</scope>
    <source>
        <strain evidence="14 15">HMF7854</strain>
    </source>
</reference>
<dbReference type="Gene3D" id="2.170.130.10">
    <property type="entry name" value="TonB-dependent receptor, plug domain"/>
    <property type="match status" value="1"/>
</dbReference>
<name>A0A3R9WPZ7_9SPHN</name>
<evidence type="ECO:0000313" key="15">
    <source>
        <dbReference type="Proteomes" id="UP000274661"/>
    </source>
</evidence>
<comment type="subcellular location">
    <subcellularLocation>
        <location evidence="1 10">Cell outer membrane</location>
        <topology evidence="1 10">Multi-pass membrane protein</topology>
    </subcellularLocation>
</comment>
<accession>A0A3R9WPZ7</accession>
<dbReference type="RefSeq" id="WP_126718430.1">
    <property type="nucleotide sequence ID" value="NZ_RWJF01000001.1"/>
</dbReference>
<dbReference type="Pfam" id="PF00593">
    <property type="entry name" value="TonB_dep_Rec_b-barrel"/>
    <property type="match status" value="1"/>
</dbReference>
<dbReference type="Pfam" id="PF07715">
    <property type="entry name" value="Plug"/>
    <property type="match status" value="1"/>
</dbReference>
<protein>
    <submittedName>
        <fullName evidence="14">TonB-dependent receptor</fullName>
    </submittedName>
</protein>
<comment type="similarity">
    <text evidence="10 11">Belongs to the TonB-dependent receptor family.</text>
</comment>
<evidence type="ECO:0000313" key="14">
    <source>
        <dbReference type="EMBL" id="RST30596.1"/>
    </source>
</evidence>
<feature type="domain" description="TonB-dependent receptor plug" evidence="13">
    <location>
        <begin position="26"/>
        <end position="138"/>
    </location>
</feature>
<keyword evidence="2 10" id="KW-0813">Transport</keyword>
<dbReference type="InterPro" id="IPR037066">
    <property type="entry name" value="Plug_dom_sf"/>
</dbReference>
<evidence type="ECO:0000256" key="10">
    <source>
        <dbReference type="PROSITE-ProRule" id="PRU01360"/>
    </source>
</evidence>
<evidence type="ECO:0000256" key="11">
    <source>
        <dbReference type="RuleBase" id="RU003357"/>
    </source>
</evidence>
<evidence type="ECO:0000256" key="8">
    <source>
        <dbReference type="ARBA" id="ARBA00023170"/>
    </source>
</evidence>
<dbReference type="PANTHER" id="PTHR30069:SF29">
    <property type="entry name" value="HEMOGLOBIN AND HEMOGLOBIN-HAPTOGLOBIN-BINDING PROTEIN 1-RELATED"/>
    <property type="match status" value="1"/>
</dbReference>
<dbReference type="PANTHER" id="PTHR30069">
    <property type="entry name" value="TONB-DEPENDENT OUTER MEMBRANE RECEPTOR"/>
    <property type="match status" value="1"/>
</dbReference>
<evidence type="ECO:0000256" key="5">
    <source>
        <dbReference type="ARBA" id="ARBA00022729"/>
    </source>
</evidence>
<keyword evidence="5" id="KW-0732">Signal</keyword>
<dbReference type="GO" id="GO:0044718">
    <property type="term" value="P:siderophore transmembrane transport"/>
    <property type="evidence" value="ECO:0007669"/>
    <property type="project" value="TreeGrafter"/>
</dbReference>
<dbReference type="InterPro" id="IPR012910">
    <property type="entry name" value="Plug_dom"/>
</dbReference>
<dbReference type="SUPFAM" id="SSF56935">
    <property type="entry name" value="Porins"/>
    <property type="match status" value="1"/>
</dbReference>
<comment type="caution">
    <text evidence="14">The sequence shown here is derived from an EMBL/GenBank/DDBJ whole genome shotgun (WGS) entry which is preliminary data.</text>
</comment>
<feature type="domain" description="TonB-dependent receptor-like beta-barrel" evidence="12">
    <location>
        <begin position="218"/>
        <end position="639"/>
    </location>
</feature>
<evidence type="ECO:0000256" key="4">
    <source>
        <dbReference type="ARBA" id="ARBA00022692"/>
    </source>
</evidence>
<organism evidence="14 15">
    <name type="scientific">Sphingomonas ginkgonis</name>
    <dbReference type="NCBI Taxonomy" id="2315330"/>
    <lineage>
        <taxon>Bacteria</taxon>
        <taxon>Pseudomonadati</taxon>
        <taxon>Pseudomonadota</taxon>
        <taxon>Alphaproteobacteria</taxon>
        <taxon>Sphingomonadales</taxon>
        <taxon>Sphingomonadaceae</taxon>
        <taxon>Sphingomonas</taxon>
    </lineage>
</organism>
<dbReference type="InterPro" id="IPR000531">
    <property type="entry name" value="Beta-barrel_TonB"/>
</dbReference>
<evidence type="ECO:0000256" key="3">
    <source>
        <dbReference type="ARBA" id="ARBA00022452"/>
    </source>
</evidence>
<dbReference type="InterPro" id="IPR036942">
    <property type="entry name" value="Beta-barrel_TonB_sf"/>
</dbReference>
<dbReference type="GO" id="GO:0015344">
    <property type="term" value="F:siderophore uptake transmembrane transporter activity"/>
    <property type="evidence" value="ECO:0007669"/>
    <property type="project" value="TreeGrafter"/>
</dbReference>
<evidence type="ECO:0000259" key="13">
    <source>
        <dbReference type="Pfam" id="PF07715"/>
    </source>
</evidence>
<keyword evidence="3 10" id="KW-1134">Transmembrane beta strand</keyword>
<keyword evidence="7 10" id="KW-0472">Membrane</keyword>
<dbReference type="EMBL" id="RWJF01000001">
    <property type="protein sequence ID" value="RST30596.1"/>
    <property type="molecule type" value="Genomic_DNA"/>
</dbReference>
<dbReference type="PROSITE" id="PS52016">
    <property type="entry name" value="TONB_DEPENDENT_REC_3"/>
    <property type="match status" value="1"/>
</dbReference>
<sequence length="669" mass="70785">MLPLLLLAGVEAEPIIVTGRGLPPGETAGAASVSIDRERIRQSASGRLEDVLRDVAGVQSFRRSDSRSSHATNQSITLRGLGGNASARALLLLDGVPQGDPFGGWISFPAYATDRIGQVRVTRGGGSGYYGPGALAGTVELESATPSESKPFVGSVAYGSRDSLDVRGSALLTGGSSALTMSGAFARGDGFVPITSSTRGPVDRAAPYKQASGAARYVQQLGQTEAQLNVSGFYDQRDRGVPFTENRGKGIDTSLRLVGKGGTRWSVLGYAQFRNFASQFSSINAARTTSTETLDQYSVPSRGFGFRGEIAPVSGPFDLRVGTDGRFVRGDTKELYQFVAGAPTRRRDAGGRSSTVGAFAVATLTHEPASVSASGRLDRWAISDGFFFQQTLAGATLTNTDFPDRHGWQGSGRLAGEARVAPPLKLRAAAYRGWRLPTLNELYRPFRAGADATAPNPDLRPETMWGGEVGTDLDLPAGWRAALTGYVARLHGAIANVTLGRGPGTFPIVGFVAAGGAYRQRQNLDAIRSRGLEADLSGRLAGLDARLSYAFVDARVDASGPAAVLDGLRPAQTPKHQLSATLGWTGPSGWSVSGTGRVLSAQFDDDLNVRRLHPALTLDSYAALPLGRHLAVELRGENLFNRTVETARGADGSIERALPRTLWLGLRLR</sequence>
<keyword evidence="8 14" id="KW-0675">Receptor</keyword>